<comment type="caution">
    <text evidence="3">The sequence shown here is derived from an EMBL/GenBank/DDBJ whole genome shotgun (WGS) entry which is preliminary data.</text>
</comment>
<dbReference type="OrthoDB" id="10251874at2759"/>
<dbReference type="AlphaFoldDB" id="A0A132NTU3"/>
<feature type="compositionally biased region" description="Basic and acidic residues" evidence="2">
    <location>
        <begin position="56"/>
        <end position="65"/>
    </location>
</feature>
<organism evidence="3 4">
    <name type="scientific">Giardia duodenalis assemblage B</name>
    <dbReference type="NCBI Taxonomy" id="1394984"/>
    <lineage>
        <taxon>Eukaryota</taxon>
        <taxon>Metamonada</taxon>
        <taxon>Diplomonadida</taxon>
        <taxon>Hexamitidae</taxon>
        <taxon>Giardiinae</taxon>
        <taxon>Giardia</taxon>
    </lineage>
</organism>
<evidence type="ECO:0000313" key="3">
    <source>
        <dbReference type="EMBL" id="KWX13487.1"/>
    </source>
</evidence>
<gene>
    <name evidence="3" type="ORF">QR46_2503</name>
</gene>
<feature type="region of interest" description="Disordered" evidence="2">
    <location>
        <begin position="19"/>
        <end position="96"/>
    </location>
</feature>
<proteinExistence type="predicted"/>
<protein>
    <recommendedName>
        <fullName evidence="5">Protein of centriole 5</fullName>
    </recommendedName>
</protein>
<feature type="region of interest" description="Disordered" evidence="2">
    <location>
        <begin position="521"/>
        <end position="568"/>
    </location>
</feature>
<keyword evidence="1" id="KW-0175">Coiled coil</keyword>
<evidence type="ECO:0000313" key="4">
    <source>
        <dbReference type="Proteomes" id="UP000070089"/>
    </source>
</evidence>
<feature type="compositionally biased region" description="Low complexity" evidence="2">
    <location>
        <begin position="129"/>
        <end position="145"/>
    </location>
</feature>
<evidence type="ECO:0008006" key="5">
    <source>
        <dbReference type="Google" id="ProtNLM"/>
    </source>
</evidence>
<evidence type="ECO:0000256" key="2">
    <source>
        <dbReference type="SAM" id="MobiDB-lite"/>
    </source>
</evidence>
<feature type="coiled-coil region" evidence="1">
    <location>
        <begin position="199"/>
        <end position="226"/>
    </location>
</feature>
<dbReference type="Proteomes" id="UP000070089">
    <property type="component" value="Unassembled WGS sequence"/>
</dbReference>
<reference evidence="3 4" key="1">
    <citation type="journal article" date="2015" name="Mol. Biochem. Parasitol.">
        <title>Identification of polymorphic genes for use in assemblage B genotyping assays through comparative genomics of multiple assemblage B Giardia duodenalis isolates.</title>
        <authorList>
            <person name="Wielinga C."/>
            <person name="Thompson R.C."/>
            <person name="Monis P."/>
            <person name="Ryan U."/>
        </authorList>
    </citation>
    <scope>NUCLEOTIDE SEQUENCE [LARGE SCALE GENOMIC DNA]</scope>
    <source>
        <strain evidence="3 4">BAH15c1</strain>
    </source>
</reference>
<accession>A0A132NTU3</accession>
<dbReference type="EMBL" id="JXTI01000067">
    <property type="protein sequence ID" value="KWX13487.1"/>
    <property type="molecule type" value="Genomic_DNA"/>
</dbReference>
<sequence>MSTSLSYASILDSLSASYKLESGRRPKSAKNATVSFQEHEQSDLMDAIPQNEPDVELSRPQRPDEYTSGLSTSDAGLIPVGEPRRSQGSASLPPAPLSVVQSTAQYSIVQTGQQPPSQSFITAASLGHSTGASSGMGSHSSSNGGQRASTSALSSGQNGIFIMGLDEAMHTFRRMILDAYTQGVGESVEHEVALLSKDNSILREKLAHVEQDLAKLQQEYKALKALEVHKTECCERMSDLISHLKQEKRDALMLHRLLLRWKRNARLEASHSHVISTMDDLRRGRMIRNVLTHWRLMCYKKRYMRVFEDAHDAVAKVREERELYFKEERERYKQEIELLQAERNDYLVKEKGLKDQMKQAFLRGINALTDEATTALDHDGTLRGALQGIVSTVDNVMGSNVLNDARKQTILSEQITVAKTDCDYQDFLAGTEYESTSNGAVGGPINHEAFLYTKGGAPLTPGYGNAANSSETFTGFLDDEPTAQGISCNYYVDESPMNINIVQHGVNPGQLRAQPIRRQEAAGVTDPSNVRPPYMKHVKTSRGPVSVSTAPTSGALGGGPPGEAPSKFQMSDCLSKRLRSINSMTERRDNISTAMYHENLSSVKNRVSVSRN</sequence>
<feature type="region of interest" description="Disordered" evidence="2">
    <location>
        <begin position="129"/>
        <end position="151"/>
    </location>
</feature>
<dbReference type="VEuPathDB" id="GiardiaDB:QR46_2503"/>
<evidence type="ECO:0000256" key="1">
    <source>
        <dbReference type="SAM" id="Coils"/>
    </source>
</evidence>
<name>A0A132NTU3_GIAIN</name>